<evidence type="ECO:0000313" key="2">
    <source>
        <dbReference type="Proteomes" id="UP000823674"/>
    </source>
</evidence>
<sequence>SDRLVANQSFRETSEEIHKIFIIDIHFGNHYCHDYNTIMKGEEESSEAKLDSIDHEFCFNEKVNASFSPRVINYVKEIYSEYHFQFLRRCGWETRPQFSAPFTMLQLFERRQFC</sequence>
<evidence type="ECO:0000313" key="1">
    <source>
        <dbReference type="EMBL" id="KAG5409287.1"/>
    </source>
</evidence>
<feature type="non-terminal residue" evidence="1">
    <location>
        <position position="1"/>
    </location>
</feature>
<dbReference type="EMBL" id="JADBGQ010000002">
    <property type="protein sequence ID" value="KAG5409287.1"/>
    <property type="molecule type" value="Genomic_DNA"/>
</dbReference>
<protein>
    <submittedName>
        <fullName evidence="1">Uncharacterized protein</fullName>
    </submittedName>
</protein>
<proteinExistence type="predicted"/>
<accession>A0ABQ7NEG4</accession>
<reference evidence="1 2" key="1">
    <citation type="submission" date="2021-03" db="EMBL/GenBank/DDBJ databases">
        <authorList>
            <person name="King G.J."/>
            <person name="Bancroft I."/>
            <person name="Baten A."/>
            <person name="Bloomfield J."/>
            <person name="Borpatragohain P."/>
            <person name="He Z."/>
            <person name="Irish N."/>
            <person name="Irwin J."/>
            <person name="Liu K."/>
            <person name="Mauleon R.P."/>
            <person name="Moore J."/>
            <person name="Morris R."/>
            <person name="Ostergaard L."/>
            <person name="Wang B."/>
            <person name="Wells R."/>
        </authorList>
    </citation>
    <scope>NUCLEOTIDE SEQUENCE [LARGE SCALE GENOMIC DNA]</scope>
    <source>
        <strain evidence="1">R-o-18</strain>
        <tissue evidence="1">Leaf</tissue>
    </source>
</reference>
<name>A0ABQ7NEG4_BRACM</name>
<keyword evidence="2" id="KW-1185">Reference proteome</keyword>
<comment type="caution">
    <text evidence="1">The sequence shown here is derived from an EMBL/GenBank/DDBJ whole genome shotgun (WGS) entry which is preliminary data.</text>
</comment>
<dbReference type="Proteomes" id="UP000823674">
    <property type="component" value="Chromosome A02"/>
</dbReference>
<gene>
    <name evidence="1" type="primary">A02p016440.1_BraROA</name>
    <name evidence="1" type="ORF">IGI04_005606</name>
</gene>
<organism evidence="1 2">
    <name type="scientific">Brassica rapa subsp. trilocularis</name>
    <dbReference type="NCBI Taxonomy" id="1813537"/>
    <lineage>
        <taxon>Eukaryota</taxon>
        <taxon>Viridiplantae</taxon>
        <taxon>Streptophyta</taxon>
        <taxon>Embryophyta</taxon>
        <taxon>Tracheophyta</taxon>
        <taxon>Spermatophyta</taxon>
        <taxon>Magnoliopsida</taxon>
        <taxon>eudicotyledons</taxon>
        <taxon>Gunneridae</taxon>
        <taxon>Pentapetalae</taxon>
        <taxon>rosids</taxon>
        <taxon>malvids</taxon>
        <taxon>Brassicales</taxon>
        <taxon>Brassicaceae</taxon>
        <taxon>Brassiceae</taxon>
        <taxon>Brassica</taxon>
    </lineage>
</organism>